<protein>
    <submittedName>
        <fullName evidence="1">Uncharacterized protein</fullName>
    </submittedName>
</protein>
<dbReference type="InParanoid" id="A0A067RJS8"/>
<proteinExistence type="predicted"/>
<sequence>MPFLRISGILGIDHETGWMTDELFLQCLKPKKKEKNKIMDPLY</sequence>
<dbReference type="AlphaFoldDB" id="A0A067RJS8"/>
<name>A0A067RJS8_ZOONE</name>
<evidence type="ECO:0000313" key="2">
    <source>
        <dbReference type="Proteomes" id="UP000027135"/>
    </source>
</evidence>
<evidence type="ECO:0000313" key="1">
    <source>
        <dbReference type="EMBL" id="KDR20789.1"/>
    </source>
</evidence>
<organism evidence="1 2">
    <name type="scientific">Zootermopsis nevadensis</name>
    <name type="common">Dampwood termite</name>
    <dbReference type="NCBI Taxonomy" id="136037"/>
    <lineage>
        <taxon>Eukaryota</taxon>
        <taxon>Metazoa</taxon>
        <taxon>Ecdysozoa</taxon>
        <taxon>Arthropoda</taxon>
        <taxon>Hexapoda</taxon>
        <taxon>Insecta</taxon>
        <taxon>Pterygota</taxon>
        <taxon>Neoptera</taxon>
        <taxon>Polyneoptera</taxon>
        <taxon>Dictyoptera</taxon>
        <taxon>Blattodea</taxon>
        <taxon>Blattoidea</taxon>
        <taxon>Termitoidae</taxon>
        <taxon>Termopsidae</taxon>
        <taxon>Zootermopsis</taxon>
    </lineage>
</organism>
<keyword evidence="2" id="KW-1185">Reference proteome</keyword>
<dbReference type="Proteomes" id="UP000027135">
    <property type="component" value="Unassembled WGS sequence"/>
</dbReference>
<gene>
    <name evidence="1" type="ORF">L798_05102</name>
</gene>
<accession>A0A067RJS8</accession>
<reference evidence="1 2" key="1">
    <citation type="journal article" date="2014" name="Nat. Commun.">
        <title>Molecular traces of alternative social organization in a termite genome.</title>
        <authorList>
            <person name="Terrapon N."/>
            <person name="Li C."/>
            <person name="Robertson H.M."/>
            <person name="Ji L."/>
            <person name="Meng X."/>
            <person name="Booth W."/>
            <person name="Chen Z."/>
            <person name="Childers C.P."/>
            <person name="Glastad K.M."/>
            <person name="Gokhale K."/>
            <person name="Gowin J."/>
            <person name="Gronenberg W."/>
            <person name="Hermansen R.A."/>
            <person name="Hu H."/>
            <person name="Hunt B.G."/>
            <person name="Huylmans A.K."/>
            <person name="Khalil S.M."/>
            <person name="Mitchell R.D."/>
            <person name="Munoz-Torres M.C."/>
            <person name="Mustard J.A."/>
            <person name="Pan H."/>
            <person name="Reese J.T."/>
            <person name="Scharf M.E."/>
            <person name="Sun F."/>
            <person name="Vogel H."/>
            <person name="Xiao J."/>
            <person name="Yang W."/>
            <person name="Yang Z."/>
            <person name="Yang Z."/>
            <person name="Zhou J."/>
            <person name="Zhu J."/>
            <person name="Brent C.S."/>
            <person name="Elsik C.G."/>
            <person name="Goodisman M.A."/>
            <person name="Liberles D.A."/>
            <person name="Roe R.M."/>
            <person name="Vargo E.L."/>
            <person name="Vilcinskas A."/>
            <person name="Wang J."/>
            <person name="Bornberg-Bauer E."/>
            <person name="Korb J."/>
            <person name="Zhang G."/>
            <person name="Liebig J."/>
        </authorList>
    </citation>
    <scope>NUCLEOTIDE SEQUENCE [LARGE SCALE GENOMIC DNA]</scope>
    <source>
        <tissue evidence="1">Whole organism</tissue>
    </source>
</reference>
<dbReference type="EMBL" id="KK852587">
    <property type="protein sequence ID" value="KDR20789.1"/>
    <property type="molecule type" value="Genomic_DNA"/>
</dbReference>